<feature type="domain" description="Alkyl hydroperoxide reductase subunit C/ Thiol specific antioxidant" evidence="1">
    <location>
        <begin position="26"/>
        <end position="65"/>
    </location>
</feature>
<dbReference type="InterPro" id="IPR000866">
    <property type="entry name" value="AhpC/TSA"/>
</dbReference>
<dbReference type="EMBL" id="UINC01000896">
    <property type="protein sequence ID" value="SUZ62903.1"/>
    <property type="molecule type" value="Genomic_DNA"/>
</dbReference>
<dbReference type="GO" id="GO:0016209">
    <property type="term" value="F:antioxidant activity"/>
    <property type="evidence" value="ECO:0007669"/>
    <property type="project" value="InterPro"/>
</dbReference>
<evidence type="ECO:0000313" key="2">
    <source>
        <dbReference type="EMBL" id="SUZ62903.1"/>
    </source>
</evidence>
<organism evidence="2">
    <name type="scientific">marine metagenome</name>
    <dbReference type="NCBI Taxonomy" id="408172"/>
    <lineage>
        <taxon>unclassified sequences</taxon>
        <taxon>metagenomes</taxon>
        <taxon>ecological metagenomes</taxon>
    </lineage>
</organism>
<dbReference type="AlphaFoldDB" id="A0A381PBM5"/>
<evidence type="ECO:0000259" key="1">
    <source>
        <dbReference type="Pfam" id="PF00578"/>
    </source>
</evidence>
<dbReference type="GO" id="GO:0016491">
    <property type="term" value="F:oxidoreductase activity"/>
    <property type="evidence" value="ECO:0007669"/>
    <property type="project" value="InterPro"/>
</dbReference>
<reference evidence="2" key="1">
    <citation type="submission" date="2018-05" db="EMBL/GenBank/DDBJ databases">
        <authorList>
            <person name="Lanie J.A."/>
            <person name="Ng W.-L."/>
            <person name="Kazmierczak K.M."/>
            <person name="Andrzejewski T.M."/>
            <person name="Davidsen T.M."/>
            <person name="Wayne K.J."/>
            <person name="Tettelin H."/>
            <person name="Glass J.I."/>
            <person name="Rusch D."/>
            <person name="Podicherti R."/>
            <person name="Tsui H.-C.T."/>
            <person name="Winkler M.E."/>
        </authorList>
    </citation>
    <scope>NUCLEOTIDE SEQUENCE</scope>
</reference>
<sequence>MNYFPKVVIIFILSGIFSNTNVELKVGESAPDFSLKDQNGVIHKLSDYRGKQVVIYFFPKAGTPG</sequence>
<dbReference type="InterPro" id="IPR036249">
    <property type="entry name" value="Thioredoxin-like_sf"/>
</dbReference>
<dbReference type="SUPFAM" id="SSF52833">
    <property type="entry name" value="Thioredoxin-like"/>
    <property type="match status" value="1"/>
</dbReference>
<gene>
    <name evidence="2" type="ORF">METZ01_LOCUS15757</name>
</gene>
<proteinExistence type="predicted"/>
<dbReference type="Pfam" id="PF00578">
    <property type="entry name" value="AhpC-TSA"/>
    <property type="match status" value="1"/>
</dbReference>
<accession>A0A381PBM5</accession>
<protein>
    <recommendedName>
        <fullName evidence="1">Alkyl hydroperoxide reductase subunit C/ Thiol specific antioxidant domain-containing protein</fullName>
    </recommendedName>
</protein>
<dbReference type="Gene3D" id="3.40.30.10">
    <property type="entry name" value="Glutaredoxin"/>
    <property type="match status" value="1"/>
</dbReference>
<name>A0A381PBM5_9ZZZZ</name>